<dbReference type="Pfam" id="PF00035">
    <property type="entry name" value="dsrm"/>
    <property type="match status" value="2"/>
</dbReference>
<dbReference type="SMART" id="SM00233">
    <property type="entry name" value="PH"/>
    <property type="match status" value="1"/>
</dbReference>
<evidence type="ECO:0000259" key="5">
    <source>
        <dbReference type="PROSITE" id="PS50003"/>
    </source>
</evidence>
<feature type="region of interest" description="Disordered" evidence="4">
    <location>
        <begin position="548"/>
        <end position="619"/>
    </location>
</feature>
<dbReference type="Gene3D" id="2.30.29.30">
    <property type="entry name" value="Pleckstrin-homology domain (PH domain)/Phosphotyrosine-binding domain (PTB)"/>
    <property type="match status" value="1"/>
</dbReference>
<dbReference type="PANTHER" id="PTHR23175">
    <property type="entry name" value="PDZ DOMAIN-CONTAINING PROTEIN"/>
    <property type="match status" value="1"/>
</dbReference>
<dbReference type="GO" id="GO:0007165">
    <property type="term" value="P:signal transduction"/>
    <property type="evidence" value="ECO:0007669"/>
    <property type="project" value="InterPro"/>
</dbReference>
<dbReference type="PROSITE" id="PS50137">
    <property type="entry name" value="DS_RBD"/>
    <property type="match status" value="3"/>
</dbReference>
<dbReference type="SUPFAM" id="SSF54768">
    <property type="entry name" value="dsRNA-binding domain-like"/>
    <property type="match status" value="3"/>
</dbReference>
<feature type="compositionally biased region" description="Acidic residues" evidence="4">
    <location>
        <begin position="1"/>
        <end position="16"/>
    </location>
</feature>
<feature type="domain" description="PH" evidence="5">
    <location>
        <begin position="1519"/>
        <end position="1647"/>
    </location>
</feature>
<keyword evidence="2 3" id="KW-0694">RNA-binding</keyword>
<feature type="compositionally biased region" description="Low complexity" evidence="4">
    <location>
        <begin position="935"/>
        <end position="957"/>
    </location>
</feature>
<feature type="region of interest" description="Disordered" evidence="4">
    <location>
        <begin position="1497"/>
        <end position="1523"/>
    </location>
</feature>
<evidence type="ECO:0000313" key="10">
    <source>
        <dbReference type="Proteomes" id="UP000789390"/>
    </source>
</evidence>
<feature type="domain" description="PDZ" evidence="6">
    <location>
        <begin position="394"/>
        <end position="501"/>
    </location>
</feature>
<feature type="compositionally biased region" description="Low complexity" evidence="4">
    <location>
        <begin position="1311"/>
        <end position="1320"/>
    </location>
</feature>
<evidence type="ECO:0000259" key="8">
    <source>
        <dbReference type="PROSITE" id="PS50238"/>
    </source>
</evidence>
<evidence type="ECO:0000256" key="4">
    <source>
        <dbReference type="SAM" id="MobiDB-lite"/>
    </source>
</evidence>
<dbReference type="SUPFAM" id="SSF50156">
    <property type="entry name" value="PDZ domain-like"/>
    <property type="match status" value="1"/>
</dbReference>
<evidence type="ECO:0000256" key="1">
    <source>
        <dbReference type="ARBA" id="ARBA00022468"/>
    </source>
</evidence>
<feature type="region of interest" description="Disordered" evidence="4">
    <location>
        <begin position="1287"/>
        <end position="1329"/>
    </location>
</feature>
<dbReference type="OrthoDB" id="9994905at2759"/>
<dbReference type="Proteomes" id="UP000789390">
    <property type="component" value="Unassembled WGS sequence"/>
</dbReference>
<feature type="region of interest" description="Disordered" evidence="4">
    <location>
        <begin position="2390"/>
        <end position="2436"/>
    </location>
</feature>
<feature type="compositionally biased region" description="Polar residues" evidence="4">
    <location>
        <begin position="354"/>
        <end position="363"/>
    </location>
</feature>
<feature type="compositionally biased region" description="Polar residues" evidence="4">
    <location>
        <begin position="2470"/>
        <end position="2480"/>
    </location>
</feature>
<comment type="caution">
    <text evidence="9">The sequence shown here is derived from an EMBL/GenBank/DDBJ whole genome shotgun (WGS) entry which is preliminary data.</text>
</comment>
<dbReference type="EMBL" id="CAKKLH010000324">
    <property type="protein sequence ID" value="CAH0112192.1"/>
    <property type="molecule type" value="Genomic_DNA"/>
</dbReference>
<dbReference type="InterPro" id="IPR036034">
    <property type="entry name" value="PDZ_sf"/>
</dbReference>
<dbReference type="Gene3D" id="3.30.160.20">
    <property type="match status" value="3"/>
</dbReference>
<proteinExistence type="predicted"/>
<evidence type="ECO:0000313" key="9">
    <source>
        <dbReference type="EMBL" id="CAH0112192.1"/>
    </source>
</evidence>
<feature type="compositionally biased region" description="Low complexity" evidence="4">
    <location>
        <begin position="1287"/>
        <end position="1299"/>
    </location>
</feature>
<keyword evidence="10" id="KW-1185">Reference proteome</keyword>
<dbReference type="PROSITE" id="PS50238">
    <property type="entry name" value="RHOGAP"/>
    <property type="match status" value="1"/>
</dbReference>
<feature type="domain" description="DRBM" evidence="7">
    <location>
        <begin position="126"/>
        <end position="194"/>
    </location>
</feature>
<dbReference type="CDD" id="cd19862">
    <property type="entry name" value="DSRM_PRKRA-like_rpt1"/>
    <property type="match status" value="1"/>
</dbReference>
<evidence type="ECO:0000259" key="7">
    <source>
        <dbReference type="PROSITE" id="PS50137"/>
    </source>
</evidence>
<dbReference type="InterPro" id="IPR014720">
    <property type="entry name" value="dsRBD_dom"/>
</dbReference>
<reference evidence="9" key="1">
    <citation type="submission" date="2021-11" db="EMBL/GenBank/DDBJ databases">
        <authorList>
            <person name="Schell T."/>
        </authorList>
    </citation>
    <scope>NUCLEOTIDE SEQUENCE</scope>
    <source>
        <strain evidence="9">M5</strain>
    </source>
</reference>
<evidence type="ECO:0000256" key="2">
    <source>
        <dbReference type="ARBA" id="ARBA00022884"/>
    </source>
</evidence>
<dbReference type="SUPFAM" id="SSF50729">
    <property type="entry name" value="PH domain-like"/>
    <property type="match status" value="1"/>
</dbReference>
<feature type="region of interest" description="Disordered" evidence="4">
    <location>
        <begin position="1426"/>
        <end position="1485"/>
    </location>
</feature>
<feature type="domain" description="DRBM" evidence="7">
    <location>
        <begin position="30"/>
        <end position="97"/>
    </location>
</feature>
<dbReference type="PANTHER" id="PTHR23175:SF23">
    <property type="entry name" value="PDZ DOMAIN-CONTAINING PROTEIN"/>
    <property type="match status" value="1"/>
</dbReference>
<dbReference type="InterPro" id="IPR011993">
    <property type="entry name" value="PH-like_dom_sf"/>
</dbReference>
<feature type="compositionally biased region" description="Basic and acidic residues" evidence="4">
    <location>
        <begin position="2569"/>
        <end position="2592"/>
    </location>
</feature>
<feature type="region of interest" description="Disordered" evidence="4">
    <location>
        <begin position="902"/>
        <end position="962"/>
    </location>
</feature>
<dbReference type="CDD" id="cd19864">
    <property type="entry name" value="DSRM_PRKRA-like_rpt3"/>
    <property type="match status" value="1"/>
</dbReference>
<feature type="domain" description="DRBM" evidence="7">
    <location>
        <begin position="265"/>
        <end position="333"/>
    </location>
</feature>
<dbReference type="CDD" id="cd19863">
    <property type="entry name" value="DSRM_PRKRA-like_rpt2"/>
    <property type="match status" value="1"/>
</dbReference>
<feature type="compositionally biased region" description="Polar residues" evidence="4">
    <location>
        <begin position="1692"/>
        <end position="1705"/>
    </location>
</feature>
<organism evidence="9 10">
    <name type="scientific">Daphnia galeata</name>
    <dbReference type="NCBI Taxonomy" id="27404"/>
    <lineage>
        <taxon>Eukaryota</taxon>
        <taxon>Metazoa</taxon>
        <taxon>Ecdysozoa</taxon>
        <taxon>Arthropoda</taxon>
        <taxon>Crustacea</taxon>
        <taxon>Branchiopoda</taxon>
        <taxon>Diplostraca</taxon>
        <taxon>Cladocera</taxon>
        <taxon>Anomopoda</taxon>
        <taxon>Daphniidae</taxon>
        <taxon>Daphnia</taxon>
    </lineage>
</organism>
<dbReference type="SUPFAM" id="SSF48350">
    <property type="entry name" value="GTPase activation domain, GAP"/>
    <property type="match status" value="1"/>
</dbReference>
<feature type="region of interest" description="Disordered" evidence="4">
    <location>
        <begin position="2705"/>
        <end position="2739"/>
    </location>
</feature>
<dbReference type="InterPro" id="IPR008936">
    <property type="entry name" value="Rho_GTPase_activation_prot"/>
</dbReference>
<dbReference type="Pfam" id="PF00620">
    <property type="entry name" value="RhoGAP"/>
    <property type="match status" value="1"/>
</dbReference>
<dbReference type="InterPro" id="IPR001478">
    <property type="entry name" value="PDZ"/>
</dbReference>
<dbReference type="Gene3D" id="2.30.42.10">
    <property type="match status" value="1"/>
</dbReference>
<feature type="region of interest" description="Disordered" evidence="4">
    <location>
        <begin position="2467"/>
        <end position="2621"/>
    </location>
</feature>
<dbReference type="GO" id="GO:0003723">
    <property type="term" value="F:RNA binding"/>
    <property type="evidence" value="ECO:0007669"/>
    <property type="project" value="UniProtKB-UniRule"/>
</dbReference>
<dbReference type="FunFam" id="1.10.555.10:FF:000058">
    <property type="entry name" value="GTPase-activating protein pac-1"/>
    <property type="match status" value="1"/>
</dbReference>
<feature type="compositionally biased region" description="Polar residues" evidence="4">
    <location>
        <begin position="1300"/>
        <end position="1310"/>
    </location>
</feature>
<dbReference type="InterPro" id="IPR001849">
    <property type="entry name" value="PH_domain"/>
</dbReference>
<feature type="region of interest" description="Disordered" evidence="4">
    <location>
        <begin position="1691"/>
        <end position="1738"/>
    </location>
</feature>
<dbReference type="Pfam" id="PF00169">
    <property type="entry name" value="PH"/>
    <property type="match status" value="1"/>
</dbReference>
<feature type="region of interest" description="Disordered" evidence="4">
    <location>
        <begin position="339"/>
        <end position="391"/>
    </location>
</feature>
<feature type="compositionally biased region" description="Low complexity" evidence="4">
    <location>
        <begin position="1440"/>
        <end position="1466"/>
    </location>
</feature>
<dbReference type="InterPro" id="IPR000198">
    <property type="entry name" value="RhoGAP_dom"/>
</dbReference>
<feature type="compositionally biased region" description="Basic and acidic residues" evidence="4">
    <location>
        <begin position="2267"/>
        <end position="2285"/>
    </location>
</feature>
<dbReference type="PROSITE" id="PS50003">
    <property type="entry name" value="PH_DOMAIN"/>
    <property type="match status" value="1"/>
</dbReference>
<dbReference type="SMART" id="SM00228">
    <property type="entry name" value="PDZ"/>
    <property type="match status" value="1"/>
</dbReference>
<dbReference type="GO" id="GO:0005096">
    <property type="term" value="F:GTPase activator activity"/>
    <property type="evidence" value="ECO:0007669"/>
    <property type="project" value="UniProtKB-KW"/>
</dbReference>
<feature type="region of interest" description="Disordered" evidence="4">
    <location>
        <begin position="1564"/>
        <end position="1586"/>
    </location>
</feature>
<dbReference type="PROSITE" id="PS50106">
    <property type="entry name" value="PDZ"/>
    <property type="match status" value="1"/>
</dbReference>
<feature type="compositionally biased region" description="Low complexity" evidence="4">
    <location>
        <begin position="1499"/>
        <end position="1512"/>
    </location>
</feature>
<gene>
    <name evidence="9" type="ORF">DGAL_LOCUS15904</name>
</gene>
<feature type="region of interest" description="Disordered" evidence="4">
    <location>
        <begin position="1969"/>
        <end position="1998"/>
    </location>
</feature>
<feature type="compositionally biased region" description="Polar residues" evidence="4">
    <location>
        <begin position="1982"/>
        <end position="1994"/>
    </location>
</feature>
<feature type="region of interest" description="Disordered" evidence="4">
    <location>
        <begin position="1"/>
        <end position="26"/>
    </location>
</feature>
<protein>
    <submittedName>
        <fullName evidence="9">Uncharacterized protein</fullName>
    </submittedName>
</protein>
<feature type="compositionally biased region" description="Polar residues" evidence="4">
    <location>
        <begin position="370"/>
        <end position="380"/>
    </location>
</feature>
<dbReference type="SMART" id="SM00324">
    <property type="entry name" value="RhoGAP"/>
    <property type="match status" value="1"/>
</dbReference>
<sequence>MKIYNLDEDTLLDETEGSTQTEGMEGAAKTPVSLLQELYVKKGINPKYDLIQIEGAIHEPTFKYRVSVGELVAMGSGQSKKKAKHAAAKAVLDKIWGGHCSSLLENIGGGTLRTVTSPYDDGIPGNPVGNLQELCISHRWAPPSYVLEGENGLPHEREFVITCVVENHQEIGVGKSKKLAKRQAAYRMQMKLKDTPIEMPNQGGLEDEDEVTLRFIAKCGGLKENQSTKSSHGIKITQFHRSLRKLTGEKIAALQEVALKDPCLDYFKLLQDISVEQKFDATYVDIEEKTHSGRYQCLLTMSLTPIAVVCGSGSSYEEAQKQAAFNALHYLKLMTKKMAPPPVQPNDPGIAANELSSSKTSTLPVRDRLNTPTQTRTDATADSGDGRNVRGPRCITIQRSSAGFGFTLRHFIVYPPDSVSDCPEEWQRGMSAGLLDPMKPMDTIFVKYVRENGPAVKAGLSTGDQVVSVNGESVMCKSYAQVVQMIQKSGPNLQLVVMPKEHDVLQQCFADTAHNPYTNARPATVIPPTGSEDQTGKMMMDPLKPNNIMSHLPRPKPYQPFQVETRKPMTPQQQQQQHASSVSTKQSTQPSSRVLSPLVTAGTTTTTTTTTANSRPTMGSDDAAAVAAQARLAAAAALVSKSVRKSADFNPNGGSAGSRGSLVGDYYPGATTGFTTNSSSTVAAAVVHSKRSSYAGTPTCKSEFIYSINAPASFTSPPAGSTGYHARYPVEQSSLPHHFHYPVHPMEMVAAIHGSVSSLHQQRDSPLNSSKGSLYSAASECNEQQSHQQAQVMTRIKKSFEQKEEFLKRPALPYWVNVQEAQQSPPVPKEFYAQPQKFARPVWPPISASLTTSLDSLSSSEVTSVTPTPQPQHHKSTPLAVTKTEVIHTGITSMEPWSISFTSKRATPPASPSQSPGTVGLGLVPNTVPKPFYGSTNTTTTTTTTTTVTSSNNSTSSPSGNKQFVSTLTRIQENIASEPPLEPKPSRQLTLMHAPLASPEEFFTPSPTKAGQHPLAASTTNSAAAAAAAAPVVVKRTKASFENGAEKGLLARIAQRGKQQQEAAAVAAAAVAAAAAASAAAAERYNKSTSEFQRVPAGGSGNRTVIIGSANLHCQPPAMELEFPPNTYDPQVTWNEEERKSLVLRQHSYRSAVRDFAASTSPLQRTDLSLDENSNTSASSSIVTVSRVKKRPSHLQLTGNLNNNQQQQQQSWLIPASKGPCLQTDIDADERTATFSSSTTTICSNTVDRTGSCSPLSLPRPSPIASDFELSVLERFDQLLASLGTSSGSSSISSSGSTTVHHQQQESQSVTKMTTTPATTASVNRRQKIYDDDSDRGMRRISYLKAQASNPVDGPSIVTGSVTEAETIVTATTNTTTTTTTPINNEHTAKGSTSWAVVKMETNLMVSVVDRVQPPVGMISRLRQYFEDKSRPPPPHPRVAASTTTTTATTTPLSSTLANRSAAAAAHPPPPPLAPSRRSTHQPHSIQKLRSLFGDTKVSLSKSQQQESSSAHPPSPSECEGREGWLYVKQTIIDCRRSTDRSWRQMWTRIRSGTVHFTRDRASSIANNGSSSNNNYNNTNNSSTPGTGADDMMIDLRGCTVEVAVYYTKRKNVLRLSTFNGLCEYLMQCEDNNDMVLWLDAFQQEQAAANNSDKEDGPGSSYSSSEMMLVRQAHEADNNSMAHGRRMGRFTLNRNRSPTGHSPVSKTRKPSLPGTIGGGGGSNSSDGPNSTPANVNKPTTWRRKVVQQFKKIQGNSPNSQANAMIPEGATIGVPLEFCPRSSLSESIPLIVELCVGIVEARGLESVGVYRVPGNSVAVNALSDSLNRGFDGLNQSDPRWNDVNVISSLMKSFFRKLPDPLVTSELYGALIEASKTEPEQVRFNSIKRLVDELPEPHYSTLRYLVGHLSRVAGKSHINKMEARNLAIVFGPTLIRPGDDSTVTMVTDMSHQCRIVETLIDKVDFFFPPDQDQVDNTVQQQPNSPTQASNSNLSSSTDDRKDSFAKEIVSSIITAARKKRQTSLDSPELSDRVDVAPTFPVTTATTTMTTATICTTQTIAEVTQFTTTVPTGSAHSLVELGSTGGQPALPVEASEFRLSTAEVPATPPTIERKRSASLGGETVMPPSPSLAIADLGGITEMVTDGMAQASGTSEPFRSRTSSGSFVVNKLHPIDAAGIRSYSGLSAVTQERIRLFEQETKAMLQRDLARQVRREGEPMPVSAAAGVRRLDKTEVESAWHRAKLEMETDDFLDVLADNLSEVADSTADLSSDKDNKPEQQQDQPSKEILMEPVSVAAADVMENSDGTDEKLPPSNEKEPEVLSAVAVQKEENAVAAEKVDEKQSVEQVGNAVVVKSSAISRVVAAKTITTVKQTEKTTVGGVGAVGRSQIPKPTAAVIKSSNESAPTKVADSTRISPTKSVSISSSSSSSVRSRSSMAVVGRAKTVELGSKSMPAKKMSVGELQAPKVIRQMSAGQMQPQSPSRVLPVKSNPRLKSAETSPIKKTSLIASNKTEEMKKAATTTDGEQSKRLLESNLDEAVSEAELADRSNSKTSSVGVRRDSKSADVGKGVKRSDSLTKDEKTESNTKAREREMRQTGTNNGQKASKKFVQRSGESGLKRRHTVGGTRDFDKVRIRWLADKSDERNVIPAPRWSAWDRLQPLISDEDLNVDRSLKTWMRSERIRTSSPELCRRSEMACIIAIANNSLPQPLLPPPDAPPGCDLSIGQPLEASPSIRADGISP</sequence>
<dbReference type="FunFam" id="3.30.160.20:FF:000007">
    <property type="entry name" value="Double-stranded RNA-binding protein Staufen homolog 1"/>
    <property type="match status" value="2"/>
</dbReference>
<feature type="compositionally biased region" description="Low complexity" evidence="4">
    <location>
        <begin position="1969"/>
        <end position="1981"/>
    </location>
</feature>
<evidence type="ECO:0000256" key="3">
    <source>
        <dbReference type="PROSITE-ProRule" id="PRU00266"/>
    </source>
</evidence>
<feature type="compositionally biased region" description="Polar residues" evidence="4">
    <location>
        <begin position="578"/>
        <end position="594"/>
    </location>
</feature>
<dbReference type="SMART" id="SM00358">
    <property type="entry name" value="DSRM"/>
    <property type="match status" value="3"/>
</dbReference>
<feature type="compositionally biased region" description="Low complexity" evidence="4">
    <location>
        <begin position="2417"/>
        <end position="2433"/>
    </location>
</feature>
<feature type="region of interest" description="Disordered" evidence="4">
    <location>
        <begin position="2260"/>
        <end position="2285"/>
    </location>
</feature>
<accession>A0A8J2S2S7</accession>
<feature type="domain" description="Rho-GAP" evidence="8">
    <location>
        <begin position="1781"/>
        <end position="1965"/>
    </location>
</feature>
<keyword evidence="1" id="KW-0343">GTPase activation</keyword>
<name>A0A8J2S2S7_9CRUS</name>
<feature type="compositionally biased region" description="Low complexity" evidence="4">
    <location>
        <begin position="1723"/>
        <end position="1732"/>
    </location>
</feature>
<evidence type="ECO:0000259" key="6">
    <source>
        <dbReference type="PROSITE" id="PS50106"/>
    </source>
</evidence>
<feature type="compositionally biased region" description="Polar residues" evidence="4">
    <location>
        <begin position="2494"/>
        <end position="2508"/>
    </location>
</feature>
<dbReference type="Gene3D" id="1.10.555.10">
    <property type="entry name" value="Rho GTPase activation protein"/>
    <property type="match status" value="1"/>
</dbReference>
<dbReference type="Pfam" id="PF17820">
    <property type="entry name" value="PDZ_6"/>
    <property type="match status" value="1"/>
</dbReference>
<dbReference type="InterPro" id="IPR041489">
    <property type="entry name" value="PDZ_6"/>
</dbReference>